<dbReference type="PANTHER" id="PTHR42921:SF1">
    <property type="entry name" value="ACETOACETYL-COA SYNTHETASE"/>
    <property type="match status" value="1"/>
</dbReference>
<dbReference type="InterPro" id="IPR005914">
    <property type="entry name" value="Acac_CoA_synth"/>
</dbReference>
<evidence type="ECO:0000256" key="2">
    <source>
        <dbReference type="ARBA" id="ARBA00022598"/>
    </source>
</evidence>
<keyword evidence="2 8" id="KW-0436">Ligase</keyword>
<evidence type="ECO:0000259" key="5">
    <source>
        <dbReference type="Pfam" id="PF00501"/>
    </source>
</evidence>
<dbReference type="Pfam" id="PF13193">
    <property type="entry name" value="AMP-binding_C"/>
    <property type="match status" value="1"/>
</dbReference>
<proteinExistence type="inferred from homology"/>
<dbReference type="InterPro" id="IPR000873">
    <property type="entry name" value="AMP-dep_synth/lig_dom"/>
</dbReference>
<dbReference type="NCBIfam" id="TIGR01217">
    <property type="entry name" value="ac_ac_CoA_syn"/>
    <property type="match status" value="1"/>
</dbReference>
<evidence type="ECO:0000313" key="9">
    <source>
        <dbReference type="Proteomes" id="UP000443582"/>
    </source>
</evidence>
<evidence type="ECO:0000256" key="1">
    <source>
        <dbReference type="ARBA" id="ARBA00006432"/>
    </source>
</evidence>
<feature type="domain" description="AMP-dependent synthetase/ligase" evidence="5">
    <location>
        <begin position="107"/>
        <end position="461"/>
    </location>
</feature>
<dbReference type="Gene3D" id="3.40.50.12780">
    <property type="entry name" value="N-terminal domain of ligase-like"/>
    <property type="match status" value="1"/>
</dbReference>
<evidence type="ECO:0000313" key="8">
    <source>
        <dbReference type="EMBL" id="RZF21184.1"/>
    </source>
</evidence>
<dbReference type="Gene3D" id="3.30.300.30">
    <property type="match status" value="1"/>
</dbReference>
<evidence type="ECO:0000259" key="6">
    <source>
        <dbReference type="Pfam" id="PF13193"/>
    </source>
</evidence>
<organism evidence="8 9">
    <name type="scientific">Halobacteriovorax vibrionivorans</name>
    <dbReference type="NCBI Taxonomy" id="2152716"/>
    <lineage>
        <taxon>Bacteria</taxon>
        <taxon>Pseudomonadati</taxon>
        <taxon>Bdellovibrionota</taxon>
        <taxon>Bacteriovoracia</taxon>
        <taxon>Bacteriovoracales</taxon>
        <taxon>Halobacteriovoraceae</taxon>
        <taxon>Halobacteriovorax</taxon>
    </lineage>
</organism>
<dbReference type="EMBL" id="QDKL01000003">
    <property type="protein sequence ID" value="RZF21184.1"/>
    <property type="molecule type" value="Genomic_DNA"/>
</dbReference>
<accession>A0ABY0IF79</accession>
<dbReference type="GO" id="GO:0030729">
    <property type="term" value="F:acetoacetate-CoA ligase activity"/>
    <property type="evidence" value="ECO:0007669"/>
    <property type="project" value="UniProtKB-EC"/>
</dbReference>
<keyword evidence="9" id="KW-1185">Reference proteome</keyword>
<evidence type="ECO:0000259" key="7">
    <source>
        <dbReference type="Pfam" id="PF16177"/>
    </source>
</evidence>
<dbReference type="Proteomes" id="UP000443582">
    <property type="component" value="Unassembled WGS sequence"/>
</dbReference>
<comment type="caution">
    <text evidence="8">The sequence shown here is derived from an EMBL/GenBank/DDBJ whole genome shotgun (WGS) entry which is preliminary data.</text>
</comment>
<dbReference type="NCBIfam" id="NF002937">
    <property type="entry name" value="PRK03584.1"/>
    <property type="match status" value="1"/>
</dbReference>
<evidence type="ECO:0000256" key="3">
    <source>
        <dbReference type="ARBA" id="ARBA00022741"/>
    </source>
</evidence>
<keyword evidence="4" id="KW-0067">ATP-binding</keyword>
<dbReference type="InterPro" id="IPR042099">
    <property type="entry name" value="ANL_N_sf"/>
</dbReference>
<dbReference type="SUPFAM" id="SSF56801">
    <property type="entry name" value="Acetyl-CoA synthetase-like"/>
    <property type="match status" value="1"/>
</dbReference>
<dbReference type="Pfam" id="PF00501">
    <property type="entry name" value="AMP-binding"/>
    <property type="match status" value="1"/>
</dbReference>
<feature type="domain" description="AMP-binding enzyme C-terminal" evidence="6">
    <location>
        <begin position="538"/>
        <end position="606"/>
    </location>
</feature>
<evidence type="ECO:0000256" key="4">
    <source>
        <dbReference type="ARBA" id="ARBA00022840"/>
    </source>
</evidence>
<gene>
    <name evidence="8" type="ORF">DAY19_13565</name>
</gene>
<dbReference type="PROSITE" id="PS00455">
    <property type="entry name" value="AMP_BINDING"/>
    <property type="match status" value="1"/>
</dbReference>
<dbReference type="InterPro" id="IPR032387">
    <property type="entry name" value="ACAS_N"/>
</dbReference>
<dbReference type="InterPro" id="IPR025110">
    <property type="entry name" value="AMP-bd_C"/>
</dbReference>
<name>A0ABY0IF79_9BACT</name>
<reference evidence="9" key="1">
    <citation type="journal article" date="2019" name="Int. J. Syst. Evol. Microbiol.">
        <title>Halobacteriovorax valvorus sp. nov., a novel prokaryotic predator isolated from coastal seawater of China.</title>
        <authorList>
            <person name="Chen M.-X."/>
        </authorList>
    </citation>
    <scope>NUCLEOTIDE SEQUENCE [LARGE SCALE GENOMIC DNA]</scope>
    <source>
        <strain evidence="9">BL9</strain>
    </source>
</reference>
<dbReference type="InterPro" id="IPR045851">
    <property type="entry name" value="AMP-bd_C_sf"/>
</dbReference>
<keyword evidence="3" id="KW-0547">Nucleotide-binding</keyword>
<dbReference type="InterPro" id="IPR020845">
    <property type="entry name" value="AMP-binding_CS"/>
</dbReference>
<comment type="similarity">
    <text evidence="1">Belongs to the ATP-dependent AMP-binding enzyme family.</text>
</comment>
<feature type="domain" description="Acetyl-coenzyme A synthetase N-terminal" evidence="7">
    <location>
        <begin position="33"/>
        <end position="88"/>
    </location>
</feature>
<protein>
    <submittedName>
        <fullName evidence="8">Acetoacetate--CoA ligase</fullName>
        <ecNumber evidence="8">6.2.1.16</ecNumber>
    </submittedName>
</protein>
<dbReference type="EC" id="6.2.1.16" evidence="8"/>
<sequence>MLYTPSNVRIQSSNMMEFIKYINKSQGLDCQSYHSLHKYSVDNPNSFWKELVKFYDVDFSGELEPVCTDLSFDTYGWFPNMKLNFAKNMLKKGRDVNIALSSVRESGKTIKTTFEQLRKDVSGLQKVIKDHISKGDVLACYMPNITETATSMLATTALGGVFTSTSSDFGIEGVIDRFGQSKPKVLVTVNGYEYGGKYFDLTDKINAVVSKIDSIEKVIVVDFKGEGMDVSSIHKAVSWSDIVKPSEDEIEFIECDFKDPLYIMYSSGTTGKPKCIVHSIGGTLLNHIKELGLHTNLKEDSTIMYFTTCGWMMWNWLISSLYFGATTVLYEGSPAYPTFGDFISLIEKEQINIFGTSPKFLKALEDSGIDLSKYDFSSLETMLSTGAPLLPEQFDYVYNKFKKDIQLSSISGGTDIIGCFFLGNPILPVHRGELQCAGLGMDVTCFDSRGKEVKGEEGELVCLQSFPSRPIYFLNDDNGERIHKAYFAEFKGVWHHGDFIKITETGGAQVLGRSDATLNPGGVRIGTAEIYRQTETIDFIEDSVCVGKNIDGDVEVWLFVVTKDGHELSKEDIKLIRSRIRENTTPRHMPKKVIAVKGIPYTRSGKKMEMAVSRLINGRKLDNVQAVSNPESLDYFKSL</sequence>
<dbReference type="PANTHER" id="PTHR42921">
    <property type="entry name" value="ACETOACETYL-COA SYNTHETASE"/>
    <property type="match status" value="1"/>
</dbReference>
<dbReference type="Pfam" id="PF16177">
    <property type="entry name" value="ACAS_N"/>
    <property type="match status" value="1"/>
</dbReference>